<name>A0AAU7QQQ6_9FLAO</name>
<evidence type="ECO:0000256" key="1">
    <source>
        <dbReference type="ARBA" id="ARBA00022598"/>
    </source>
</evidence>
<keyword evidence="1" id="KW-0436">Ligase</keyword>
<dbReference type="EMBL" id="CP157893">
    <property type="protein sequence ID" value="XBT18282.1"/>
    <property type="molecule type" value="Genomic_DNA"/>
</dbReference>
<dbReference type="AlphaFoldDB" id="A0AAU7QQQ6"/>
<keyword evidence="3" id="KW-0067">ATP-binding</keyword>
<evidence type="ECO:0000256" key="5">
    <source>
        <dbReference type="ARBA" id="ARBA00023146"/>
    </source>
</evidence>
<dbReference type="Pfam" id="PF19302">
    <property type="entry name" value="DUF5915"/>
    <property type="match status" value="1"/>
</dbReference>
<keyword evidence="5" id="KW-0030">Aminoacyl-tRNA synthetase</keyword>
<protein>
    <submittedName>
        <fullName evidence="8">DUF5915 domain-containing protein</fullName>
    </submittedName>
</protein>
<dbReference type="InterPro" id="IPR023586">
    <property type="entry name" value="Ile-tRNA-ligase_type2"/>
</dbReference>
<proteinExistence type="predicted"/>
<dbReference type="GO" id="GO:0004822">
    <property type="term" value="F:isoleucine-tRNA ligase activity"/>
    <property type="evidence" value="ECO:0007669"/>
    <property type="project" value="InterPro"/>
</dbReference>
<keyword evidence="6" id="KW-0812">Transmembrane</keyword>
<keyword evidence="6" id="KW-1133">Transmembrane helix</keyword>
<dbReference type="SUPFAM" id="SSF47323">
    <property type="entry name" value="Anticodon-binding domain of a subclass of class I aminoacyl-tRNA synthetases"/>
    <property type="match status" value="1"/>
</dbReference>
<evidence type="ECO:0000256" key="3">
    <source>
        <dbReference type="ARBA" id="ARBA00022840"/>
    </source>
</evidence>
<accession>A0AAU7QQQ6</accession>
<sequence length="296" mass="36212">MYKKNIYNILYINIKKFLILLYPITPNISIFILKKLFLYKKKIKFPLVRKKYINNNIETKMYIIRKICSIILSIRKKNKLKVRLPLLFVNIFLNKNILLKNKLEIINIIKKETNIKNIFFLKNDKYINIKYKIVPNYKILGPKYKKNIIHIKKIINNMSNKNIKYLFNNNFIKIYYNKKKYIIFKKEIKFLLINEINTIIYNNSKKNILIKIFLNLNIVYFLIKELFIKDFINLIQNFRKKNNYNIIRKINIKIITNSYILTIIKEKKMFLKQELGINNIHYIYNNLLKKLYINIY</sequence>
<gene>
    <name evidence="8" type="ORF">ABNO52_01015</name>
</gene>
<reference evidence="8" key="1">
    <citation type="submission" date="2024-06" db="EMBL/GenBank/DDBJ databases">
        <title>Diversity, functionality, and evolutionary history of bacterial symbionts in false click beetles (Coleoptera, Throscidae).</title>
        <authorList>
            <person name="Wierz J.C."/>
            <person name="Malm H."/>
            <person name="Kaltenpoth M."/>
            <person name="Engl T."/>
        </authorList>
    </citation>
    <scope>NUCLEOTIDE SEQUENCE</scope>
    <source>
        <strain evidence="8">Tser</strain>
    </source>
</reference>
<keyword evidence="2" id="KW-0547">Nucleotide-binding</keyword>
<feature type="domain" description="Methionyl/Valyl/Leucyl/Isoleucyl-tRNA synthetase anticodon-binding" evidence="7">
    <location>
        <begin position="5"/>
        <end position="85"/>
    </location>
</feature>
<dbReference type="InterPro" id="IPR009080">
    <property type="entry name" value="tRNAsynth_Ia_anticodon-bd"/>
</dbReference>
<evidence type="ECO:0000256" key="2">
    <source>
        <dbReference type="ARBA" id="ARBA00022741"/>
    </source>
</evidence>
<keyword evidence="4" id="KW-0648">Protein biosynthesis</keyword>
<dbReference type="PANTHER" id="PTHR42780:SF1">
    <property type="entry name" value="ISOLEUCINE--TRNA LIGASE, CYTOPLASMIC"/>
    <property type="match status" value="1"/>
</dbReference>
<evidence type="ECO:0000313" key="8">
    <source>
        <dbReference type="EMBL" id="XBT18282.1"/>
    </source>
</evidence>
<dbReference type="GO" id="GO:0006428">
    <property type="term" value="P:isoleucyl-tRNA aminoacylation"/>
    <property type="evidence" value="ECO:0007669"/>
    <property type="project" value="TreeGrafter"/>
</dbReference>
<organism evidence="8">
    <name type="scientific">Candidatus Shikimatogenerans sp. Tser</name>
    <dbReference type="NCBI Taxonomy" id="3158568"/>
    <lineage>
        <taxon>Bacteria</taxon>
        <taxon>Pseudomonadati</taxon>
        <taxon>Bacteroidota</taxon>
        <taxon>Flavobacteriia</taxon>
        <taxon>Flavobacteriales</taxon>
        <taxon>Candidatus Shikimatogenerans</taxon>
    </lineage>
</organism>
<evidence type="ECO:0000256" key="4">
    <source>
        <dbReference type="ARBA" id="ARBA00022917"/>
    </source>
</evidence>
<feature type="transmembrane region" description="Helical" evidence="6">
    <location>
        <begin position="20"/>
        <end position="39"/>
    </location>
</feature>
<keyword evidence="6" id="KW-0472">Membrane</keyword>
<evidence type="ECO:0000256" key="6">
    <source>
        <dbReference type="SAM" id="Phobius"/>
    </source>
</evidence>
<dbReference type="GO" id="GO:0005524">
    <property type="term" value="F:ATP binding"/>
    <property type="evidence" value="ECO:0007669"/>
    <property type="project" value="UniProtKB-KW"/>
</dbReference>
<dbReference type="InterPro" id="IPR013155">
    <property type="entry name" value="M/V/L/I-tRNA-synth_anticd-bd"/>
</dbReference>
<dbReference type="PANTHER" id="PTHR42780">
    <property type="entry name" value="SOLEUCYL-TRNA SYNTHETASE"/>
    <property type="match status" value="1"/>
</dbReference>
<evidence type="ECO:0000259" key="7">
    <source>
        <dbReference type="Pfam" id="PF08264"/>
    </source>
</evidence>
<dbReference type="Pfam" id="PF08264">
    <property type="entry name" value="Anticodon_1"/>
    <property type="match status" value="1"/>
</dbReference>